<dbReference type="InterPro" id="IPR000073">
    <property type="entry name" value="AB_hydrolase_1"/>
</dbReference>
<name>A0A0J1B621_9TREE</name>
<dbReference type="GO" id="GO:0055088">
    <property type="term" value="P:lipid homeostasis"/>
    <property type="evidence" value="ECO:0007669"/>
    <property type="project" value="TreeGrafter"/>
</dbReference>
<dbReference type="GO" id="GO:0006654">
    <property type="term" value="P:phosphatidic acid biosynthetic process"/>
    <property type="evidence" value="ECO:0007669"/>
    <property type="project" value="TreeGrafter"/>
</dbReference>
<dbReference type="OrthoDB" id="8119704at2759"/>
<dbReference type="Proteomes" id="UP000053611">
    <property type="component" value="Unassembled WGS sequence"/>
</dbReference>
<dbReference type="PANTHER" id="PTHR42886">
    <property type="entry name" value="RE40534P-RELATED"/>
    <property type="match status" value="1"/>
</dbReference>
<dbReference type="PANTHER" id="PTHR42886:SF29">
    <property type="entry name" value="PUMMELIG, ISOFORM A"/>
    <property type="match status" value="1"/>
</dbReference>
<dbReference type="GO" id="GO:0004623">
    <property type="term" value="F:phospholipase A2 activity"/>
    <property type="evidence" value="ECO:0007669"/>
    <property type="project" value="TreeGrafter"/>
</dbReference>
<evidence type="ECO:0000256" key="1">
    <source>
        <dbReference type="ARBA" id="ARBA00038097"/>
    </source>
</evidence>
<evidence type="ECO:0000259" key="2">
    <source>
        <dbReference type="Pfam" id="PF12697"/>
    </source>
</evidence>
<dbReference type="AlphaFoldDB" id="A0A0J1B621"/>
<proteinExistence type="inferred from homology"/>
<evidence type="ECO:0000313" key="3">
    <source>
        <dbReference type="EMBL" id="KLT43174.1"/>
    </source>
</evidence>
<feature type="domain" description="AB hydrolase-1" evidence="2">
    <location>
        <begin position="54"/>
        <end position="295"/>
    </location>
</feature>
<dbReference type="InterPro" id="IPR029058">
    <property type="entry name" value="AB_hydrolase_fold"/>
</dbReference>
<dbReference type="Gene3D" id="3.40.50.1820">
    <property type="entry name" value="alpha/beta hydrolase"/>
    <property type="match status" value="1"/>
</dbReference>
<reference evidence="3 4" key="1">
    <citation type="submission" date="2015-03" db="EMBL/GenBank/DDBJ databases">
        <title>Genomics and transcriptomics of the oil-accumulating basidiomycete yeast T. oleaginosus allow insights into substrate utilization and the diverse evolutionary trajectories of mating systems in fungi.</title>
        <authorList>
            <consortium name="DOE Joint Genome Institute"/>
            <person name="Kourist R."/>
            <person name="Kracht O."/>
            <person name="Bracharz F."/>
            <person name="Lipzen A."/>
            <person name="Nolan M."/>
            <person name="Ohm R."/>
            <person name="Grigoriev I."/>
            <person name="Sun S."/>
            <person name="Heitman J."/>
            <person name="Bruck T."/>
            <person name="Nowrousian M."/>
        </authorList>
    </citation>
    <scope>NUCLEOTIDE SEQUENCE [LARGE SCALE GENOMIC DNA]</scope>
    <source>
        <strain evidence="3 4">IBC0246</strain>
    </source>
</reference>
<keyword evidence="3" id="KW-0378">Hydrolase</keyword>
<dbReference type="GO" id="GO:0035965">
    <property type="term" value="P:cardiolipin acyl-chain remodeling"/>
    <property type="evidence" value="ECO:0007669"/>
    <property type="project" value="TreeGrafter"/>
</dbReference>
<keyword evidence="4" id="KW-1185">Reference proteome</keyword>
<dbReference type="GeneID" id="28980926"/>
<dbReference type="GO" id="GO:0042171">
    <property type="term" value="F:lysophosphatidic acid acyltransferase activity"/>
    <property type="evidence" value="ECO:0007669"/>
    <property type="project" value="TreeGrafter"/>
</dbReference>
<dbReference type="RefSeq" id="XP_018279665.1">
    <property type="nucleotide sequence ID" value="XM_018420323.1"/>
</dbReference>
<comment type="similarity">
    <text evidence="1">Belongs to the peptidase S33 family. ABHD4/ABHD5 subfamily.</text>
</comment>
<gene>
    <name evidence="3" type="ORF">CC85DRAFT_244549</name>
</gene>
<dbReference type="Pfam" id="PF12697">
    <property type="entry name" value="Abhydrolase_6"/>
    <property type="match status" value="1"/>
</dbReference>
<dbReference type="GO" id="GO:0005743">
    <property type="term" value="C:mitochondrial inner membrane"/>
    <property type="evidence" value="ECO:0007669"/>
    <property type="project" value="TreeGrafter"/>
</dbReference>
<organism evidence="3 4">
    <name type="scientific">Cutaneotrichosporon oleaginosum</name>
    <dbReference type="NCBI Taxonomy" id="879819"/>
    <lineage>
        <taxon>Eukaryota</taxon>
        <taxon>Fungi</taxon>
        <taxon>Dikarya</taxon>
        <taxon>Basidiomycota</taxon>
        <taxon>Agaricomycotina</taxon>
        <taxon>Tremellomycetes</taxon>
        <taxon>Trichosporonales</taxon>
        <taxon>Trichosporonaceae</taxon>
        <taxon>Cutaneotrichosporon</taxon>
    </lineage>
</organism>
<dbReference type="EMBL" id="KQ087197">
    <property type="protein sequence ID" value="KLT43174.1"/>
    <property type="molecule type" value="Genomic_DNA"/>
</dbReference>
<evidence type="ECO:0000313" key="4">
    <source>
        <dbReference type="Proteomes" id="UP000053611"/>
    </source>
</evidence>
<protein>
    <submittedName>
        <fullName evidence="3">Alpha/beta-hydrolase</fullName>
    </submittedName>
</protein>
<dbReference type="STRING" id="879819.A0A0J1B621"/>
<accession>A0A0J1B621</accession>
<sequence>MFGLTFSYKYLHFLRSAQPAEPVFPGLHRYWLETPRGPLELLAAEPDQAQGPAIVFCHGGMGGAWVWQEYMTYLKSKGVRCYAISLRGHGDSWCPHFLRMVYGTTRTDLESDLVTAVNWVEKHTGDEVVLVGHSSGGGLSQAVLGAGKVQARGLALLGAVPAFGSTGVYLNWARLDPWFSLRMLFHFWHPNSPLSHPRLTYAAFFGPSFPEDRVLAFQHRMSRFESFWWPISMMRPFAKASQILAKVSSRSVLVMAGSEDALMTPDVTRATAAFYRAESKEVQLEFVEGAGHHLQNDVQWTDGAQRLFMWYQTL</sequence>
<dbReference type="SUPFAM" id="SSF53474">
    <property type="entry name" value="alpha/beta-Hydrolases"/>
    <property type="match status" value="1"/>
</dbReference>